<dbReference type="EMBL" id="PKPP01004393">
    <property type="protein sequence ID" value="PWA64603.1"/>
    <property type="molecule type" value="Genomic_DNA"/>
</dbReference>
<organism evidence="1 2">
    <name type="scientific">Artemisia annua</name>
    <name type="common">Sweet wormwood</name>
    <dbReference type="NCBI Taxonomy" id="35608"/>
    <lineage>
        <taxon>Eukaryota</taxon>
        <taxon>Viridiplantae</taxon>
        <taxon>Streptophyta</taxon>
        <taxon>Embryophyta</taxon>
        <taxon>Tracheophyta</taxon>
        <taxon>Spermatophyta</taxon>
        <taxon>Magnoliopsida</taxon>
        <taxon>eudicotyledons</taxon>
        <taxon>Gunneridae</taxon>
        <taxon>Pentapetalae</taxon>
        <taxon>asterids</taxon>
        <taxon>campanulids</taxon>
        <taxon>Asterales</taxon>
        <taxon>Asteraceae</taxon>
        <taxon>Asteroideae</taxon>
        <taxon>Anthemideae</taxon>
        <taxon>Artemisiinae</taxon>
        <taxon>Artemisia</taxon>
    </lineage>
</organism>
<name>A0A2U1MTL5_ARTAN</name>
<reference evidence="1 2" key="1">
    <citation type="journal article" date="2018" name="Mol. Plant">
        <title>The genome of Artemisia annua provides insight into the evolution of Asteraceae family and artemisinin biosynthesis.</title>
        <authorList>
            <person name="Shen Q."/>
            <person name="Zhang L."/>
            <person name="Liao Z."/>
            <person name="Wang S."/>
            <person name="Yan T."/>
            <person name="Shi P."/>
            <person name="Liu M."/>
            <person name="Fu X."/>
            <person name="Pan Q."/>
            <person name="Wang Y."/>
            <person name="Lv Z."/>
            <person name="Lu X."/>
            <person name="Zhang F."/>
            <person name="Jiang W."/>
            <person name="Ma Y."/>
            <person name="Chen M."/>
            <person name="Hao X."/>
            <person name="Li L."/>
            <person name="Tang Y."/>
            <person name="Lv G."/>
            <person name="Zhou Y."/>
            <person name="Sun X."/>
            <person name="Brodelius P.E."/>
            <person name="Rose J.K.C."/>
            <person name="Tang K."/>
        </authorList>
    </citation>
    <scope>NUCLEOTIDE SEQUENCE [LARGE SCALE GENOMIC DNA]</scope>
    <source>
        <strain evidence="2">cv. Huhao1</strain>
        <tissue evidence="1">Leaf</tissue>
    </source>
</reference>
<gene>
    <name evidence="1" type="ORF">CTI12_AA338720</name>
</gene>
<dbReference type="AlphaFoldDB" id="A0A2U1MTL5"/>
<evidence type="ECO:0000313" key="1">
    <source>
        <dbReference type="EMBL" id="PWA64603.1"/>
    </source>
</evidence>
<sequence>MGFIIMNLNKLMDRIYLMAEEGGSRYCSKKSDDICGDICDDQLFKFILQGIMESWILTCLSFWLNQM</sequence>
<dbReference type="Proteomes" id="UP000245207">
    <property type="component" value="Unassembled WGS sequence"/>
</dbReference>
<dbReference type="OrthoDB" id="10465426at2759"/>
<keyword evidence="2" id="KW-1185">Reference proteome</keyword>
<evidence type="ECO:0000313" key="2">
    <source>
        <dbReference type="Proteomes" id="UP000245207"/>
    </source>
</evidence>
<keyword evidence="1" id="KW-0808">Transferase</keyword>
<comment type="caution">
    <text evidence="1">The sequence shown here is derived from an EMBL/GenBank/DDBJ whole genome shotgun (WGS) entry which is preliminary data.</text>
</comment>
<accession>A0A2U1MTL5</accession>
<protein>
    <submittedName>
        <fullName evidence="1">Glycosyl transferase, family 17</fullName>
    </submittedName>
</protein>
<dbReference type="GO" id="GO:0016740">
    <property type="term" value="F:transferase activity"/>
    <property type="evidence" value="ECO:0007669"/>
    <property type="project" value="UniProtKB-KW"/>
</dbReference>
<proteinExistence type="predicted"/>